<protein>
    <recommendedName>
        <fullName evidence="3">Nuclease SbcCD subunit C</fullName>
    </recommendedName>
</protein>
<evidence type="ECO:0000256" key="3">
    <source>
        <dbReference type="ARBA" id="ARBA00013368"/>
    </source>
</evidence>
<dbReference type="PANTHER" id="PTHR32114">
    <property type="entry name" value="ABC TRANSPORTER ABCH.3"/>
    <property type="match status" value="1"/>
</dbReference>
<feature type="domain" description="Rad50/SbcC-type AAA" evidence="5">
    <location>
        <begin position="8"/>
        <end position="258"/>
    </location>
</feature>
<reference evidence="6 7" key="1">
    <citation type="submission" date="2019-11" db="EMBL/GenBank/DDBJ databases">
        <title>Bacillus idriensis genome.</title>
        <authorList>
            <person name="Konopka E.N."/>
            <person name="Newman J.D."/>
        </authorList>
    </citation>
    <scope>NUCLEOTIDE SEQUENCE [LARGE SCALE GENOMIC DNA]</scope>
    <source>
        <strain evidence="6 7">DSM 19097</strain>
    </source>
</reference>
<keyword evidence="7" id="KW-1185">Reference proteome</keyword>
<dbReference type="Gene3D" id="3.40.50.300">
    <property type="entry name" value="P-loop containing nucleotide triphosphate hydrolases"/>
    <property type="match status" value="1"/>
</dbReference>
<dbReference type="SUPFAM" id="SSF52540">
    <property type="entry name" value="P-loop containing nucleoside triphosphate hydrolases"/>
    <property type="match status" value="1"/>
</dbReference>
<feature type="coiled-coil region" evidence="4">
    <location>
        <begin position="237"/>
        <end position="323"/>
    </location>
</feature>
<dbReference type="Gene3D" id="1.10.287.1490">
    <property type="match status" value="1"/>
</dbReference>
<dbReference type="Pfam" id="PF13476">
    <property type="entry name" value="AAA_23"/>
    <property type="match status" value="1"/>
</dbReference>
<dbReference type="Proteomes" id="UP000441585">
    <property type="component" value="Unassembled WGS sequence"/>
</dbReference>
<evidence type="ECO:0000256" key="2">
    <source>
        <dbReference type="ARBA" id="ARBA00011322"/>
    </source>
</evidence>
<name>A0A6I2MBS6_9BACI</name>
<dbReference type="RefSeq" id="WP_154318760.1">
    <property type="nucleotide sequence ID" value="NZ_CAJGAA010000002.1"/>
</dbReference>
<accession>A0A6I2MBS6</accession>
<sequence length="661" mass="75772">MKTIKLLQLTLKNFKGVKCFTFDAQGENVKVYGDNATGKTTLFDGFIWLLFDKDSQNKKDFQIKTLSNSGDNYRGLDHEVEGSFLINDKKLTLRKVFSEKWTKKRGAAQAEFSGHSTDYFIDSVPAKKKDFVDKVAGIVDEDIFKLLTSPAYFNEQLHWQKRREILLAVCGGITDQEVIESNKKLDKLPSILRDRSIEDHRKVIVAKRAEINKELDRIPIRIDEVQRTIPDVADLDQESINDEITYLKREIEEKEKEISRIQTGGEVANKEKQLREIESEIINIKNEFQSASHVKVNEQRRHLFELQNDLDTLNHEVKRKERQILSNKEISNNHSSGTQRLREDWHAVNNRQFENVHNTDCPTCGQALPEEQIQAAHDNALASFNLRKSKELEEISHKGKVNTQRVKDIEEKNSLLQQEINDLLTSLTSKQEEINGVEELISSLQKEVKDFGSDPVYTAKKEQALKIESEIQELQSSVNQALTKARDELSRLKVELNSLQQDISKFNLVKQAESRIEELEAQEKELAGQFEDLEQELYLTEEFIRTKVNLLEDKINSKFKYARFNLFKTNINGGLEEICDTTYKGVPYSTGLNNAARINIGLDIINTLSDHHGVSAPIFVDNSEAVTQLIEVKSQVVSLVVSEADKELRVEYGKHLDKEAI</sequence>
<evidence type="ECO:0000256" key="1">
    <source>
        <dbReference type="ARBA" id="ARBA00006930"/>
    </source>
</evidence>
<feature type="coiled-coil region" evidence="4">
    <location>
        <begin position="406"/>
        <end position="536"/>
    </location>
</feature>
<comment type="similarity">
    <text evidence="1">Belongs to the SMC family. SbcC subfamily.</text>
</comment>
<evidence type="ECO:0000259" key="5">
    <source>
        <dbReference type="Pfam" id="PF13476"/>
    </source>
</evidence>
<organism evidence="6 7">
    <name type="scientific">Metabacillus idriensis</name>
    <dbReference type="NCBI Taxonomy" id="324768"/>
    <lineage>
        <taxon>Bacteria</taxon>
        <taxon>Bacillati</taxon>
        <taxon>Bacillota</taxon>
        <taxon>Bacilli</taxon>
        <taxon>Bacillales</taxon>
        <taxon>Bacillaceae</taxon>
        <taxon>Metabacillus</taxon>
    </lineage>
</organism>
<gene>
    <name evidence="6" type="ORF">GJU41_12550</name>
</gene>
<evidence type="ECO:0000313" key="7">
    <source>
        <dbReference type="Proteomes" id="UP000441585"/>
    </source>
</evidence>
<dbReference type="InterPro" id="IPR038729">
    <property type="entry name" value="Rad50/SbcC_AAA"/>
</dbReference>
<comment type="caution">
    <text evidence="6">The sequence shown here is derived from an EMBL/GenBank/DDBJ whole genome shotgun (WGS) entry which is preliminary data.</text>
</comment>
<proteinExistence type="inferred from homology"/>
<dbReference type="AlphaFoldDB" id="A0A6I2MBS6"/>
<evidence type="ECO:0000256" key="4">
    <source>
        <dbReference type="SAM" id="Coils"/>
    </source>
</evidence>
<evidence type="ECO:0000313" key="6">
    <source>
        <dbReference type="EMBL" id="MRX54804.1"/>
    </source>
</evidence>
<dbReference type="InterPro" id="IPR027417">
    <property type="entry name" value="P-loop_NTPase"/>
</dbReference>
<dbReference type="PANTHER" id="PTHR32114:SF2">
    <property type="entry name" value="ABC TRANSPORTER ABCH.3"/>
    <property type="match status" value="1"/>
</dbReference>
<comment type="subunit">
    <text evidence="2">Heterodimer of SbcC and SbcD.</text>
</comment>
<keyword evidence="4" id="KW-0175">Coiled coil</keyword>
<dbReference type="EMBL" id="WKKF01000002">
    <property type="protein sequence ID" value="MRX54804.1"/>
    <property type="molecule type" value="Genomic_DNA"/>
</dbReference>